<accession>A0ABP8B177</accession>
<proteinExistence type="predicted"/>
<comment type="caution">
    <text evidence="2">The sequence shown here is derived from an EMBL/GenBank/DDBJ whole genome shotgun (WGS) entry which is preliminary data.</text>
</comment>
<sequence>MVMLFGGWRLSLATVVFTLVTTVPPAVVPAAPAVAGAVNPLERCLHELSSYQNTFNIPGTGLFPYTSPPGYLPNDLLSFRTTGSIDVQPGAGAVKGPDGDPVNAPTTGGWPAPGLRQFALLMRVRQGQVRLESNGSVPDGRTLGGTMVPWRWYVAGSYSGCLRILENAPPSIEFLVNEPYLTDNSGRFLSVGKHWW</sequence>
<dbReference type="RefSeq" id="WP_344919614.1">
    <property type="nucleotide sequence ID" value="NZ_BAABAQ010000007.1"/>
</dbReference>
<evidence type="ECO:0000256" key="1">
    <source>
        <dbReference type="SAM" id="SignalP"/>
    </source>
</evidence>
<dbReference type="Proteomes" id="UP001501251">
    <property type="component" value="Unassembled WGS sequence"/>
</dbReference>
<gene>
    <name evidence="2" type="ORF">GCM10022252_41520</name>
</gene>
<evidence type="ECO:0000313" key="2">
    <source>
        <dbReference type="EMBL" id="GAA4195535.1"/>
    </source>
</evidence>
<evidence type="ECO:0000313" key="3">
    <source>
        <dbReference type="Proteomes" id="UP001501251"/>
    </source>
</evidence>
<reference evidence="3" key="1">
    <citation type="journal article" date="2019" name="Int. J. Syst. Evol. Microbiol.">
        <title>The Global Catalogue of Microorganisms (GCM) 10K type strain sequencing project: providing services to taxonomists for standard genome sequencing and annotation.</title>
        <authorList>
            <consortium name="The Broad Institute Genomics Platform"/>
            <consortium name="The Broad Institute Genome Sequencing Center for Infectious Disease"/>
            <person name="Wu L."/>
            <person name="Ma J."/>
        </authorList>
    </citation>
    <scope>NUCLEOTIDE SEQUENCE [LARGE SCALE GENOMIC DNA]</scope>
    <source>
        <strain evidence="3">JCM 17388</strain>
    </source>
</reference>
<keyword evidence="3" id="KW-1185">Reference proteome</keyword>
<keyword evidence="1" id="KW-0732">Signal</keyword>
<protein>
    <submittedName>
        <fullName evidence="2">Uncharacterized protein</fullName>
    </submittedName>
</protein>
<dbReference type="EMBL" id="BAABAQ010000007">
    <property type="protein sequence ID" value="GAA4195535.1"/>
    <property type="molecule type" value="Genomic_DNA"/>
</dbReference>
<organism evidence="2 3">
    <name type="scientific">Streptosporangium oxazolinicum</name>
    <dbReference type="NCBI Taxonomy" id="909287"/>
    <lineage>
        <taxon>Bacteria</taxon>
        <taxon>Bacillati</taxon>
        <taxon>Actinomycetota</taxon>
        <taxon>Actinomycetes</taxon>
        <taxon>Streptosporangiales</taxon>
        <taxon>Streptosporangiaceae</taxon>
        <taxon>Streptosporangium</taxon>
    </lineage>
</organism>
<name>A0ABP8B177_9ACTN</name>
<feature type="chain" id="PRO_5047243607" evidence="1">
    <location>
        <begin position="26"/>
        <end position="196"/>
    </location>
</feature>
<feature type="signal peptide" evidence="1">
    <location>
        <begin position="1"/>
        <end position="25"/>
    </location>
</feature>